<dbReference type="OrthoDB" id="193379at2"/>
<proteinExistence type="predicted"/>
<keyword evidence="1" id="KW-0479">Metal-binding</keyword>
<dbReference type="PANTHER" id="PTHR10000">
    <property type="entry name" value="PHOSPHOSERINE PHOSPHATASE"/>
    <property type="match status" value="1"/>
</dbReference>
<dbReference type="Gene3D" id="3.40.50.1000">
    <property type="entry name" value="HAD superfamily/HAD-like"/>
    <property type="match status" value="1"/>
</dbReference>
<dbReference type="Pfam" id="PF08282">
    <property type="entry name" value="Hydrolase_3"/>
    <property type="match status" value="2"/>
</dbReference>
<keyword evidence="2" id="KW-0378">Hydrolase</keyword>
<dbReference type="SFLD" id="SFLDG01142">
    <property type="entry name" value="C2.B.2:_Mannosyl-3-phosphoglyc"/>
    <property type="match status" value="1"/>
</dbReference>
<dbReference type="NCBIfam" id="TIGR01486">
    <property type="entry name" value="HAD-SF-IIB-MPGP"/>
    <property type="match status" value="1"/>
</dbReference>
<sequence>MTKTLVFTDMDGTLLDHHTYSFEAAKPALTALEKKDIPVIPTTSKTFAELQPLRESIGLDGPFFKQKPSGTVWIDGYWCKAFISNKNYWIKLLEKIGSEFDGKYKQFSKMSIQEIQECTGLDERSASLAAKRQFGEPVLWLGTDEEKLRFLKVVKDRGAFPLEGGRFIHISGNCDKGQALKWLANEYQKQHTTKVNTIALGDGKNDVAMLEAAHVPIRILSPVNPPPAVKKEEVYTSTLTGPEGWNEMLTQLLSL</sequence>
<evidence type="ECO:0000256" key="3">
    <source>
        <dbReference type="ARBA" id="ARBA00022842"/>
    </source>
</evidence>
<dbReference type="InterPro" id="IPR023214">
    <property type="entry name" value="HAD_sf"/>
</dbReference>
<organism evidence="4 5">
    <name type="scientific">Alteromonas macleodii</name>
    <name type="common">Pseudoalteromonas macleodii</name>
    <dbReference type="NCBI Taxonomy" id="28108"/>
    <lineage>
        <taxon>Bacteria</taxon>
        <taxon>Pseudomonadati</taxon>
        <taxon>Pseudomonadota</taxon>
        <taxon>Gammaproteobacteria</taxon>
        <taxon>Alteromonadales</taxon>
        <taxon>Alteromonadaceae</taxon>
        <taxon>Alteromonas/Salinimonas group</taxon>
        <taxon>Alteromonas</taxon>
    </lineage>
</organism>
<dbReference type="EMBL" id="CP014323">
    <property type="protein sequence ID" value="AMJ98711.1"/>
    <property type="molecule type" value="Genomic_DNA"/>
</dbReference>
<dbReference type="InterPro" id="IPR006381">
    <property type="entry name" value="HAD-SF-IIB-MPGP"/>
</dbReference>
<reference evidence="4 5" key="1">
    <citation type="submission" date="2015-12" db="EMBL/GenBank/DDBJ databases">
        <authorList>
            <person name="Shamseldin A."/>
            <person name="Moawad H."/>
            <person name="Abd El-Rahim W.M."/>
            <person name="Sadowsky M.J."/>
        </authorList>
    </citation>
    <scope>NUCLEOTIDE SEQUENCE [LARGE SCALE GENOMIC DNA]</scope>
    <source>
        <strain evidence="4 5">D7</strain>
    </source>
</reference>
<dbReference type="SFLD" id="SFLDG01140">
    <property type="entry name" value="C2.B:_Phosphomannomutase_and_P"/>
    <property type="match status" value="1"/>
</dbReference>
<dbReference type="AlphaFoldDB" id="A0A126Q0G7"/>
<evidence type="ECO:0000256" key="2">
    <source>
        <dbReference type="ARBA" id="ARBA00022801"/>
    </source>
</evidence>
<evidence type="ECO:0000313" key="4">
    <source>
        <dbReference type="EMBL" id="AMJ98711.1"/>
    </source>
</evidence>
<dbReference type="SFLD" id="SFLDS00003">
    <property type="entry name" value="Haloacid_Dehalogenase"/>
    <property type="match status" value="1"/>
</dbReference>
<dbReference type="GO" id="GO:0000287">
    <property type="term" value="F:magnesium ion binding"/>
    <property type="evidence" value="ECO:0007669"/>
    <property type="project" value="TreeGrafter"/>
</dbReference>
<accession>A0A126Q0G7</accession>
<dbReference type="InterPro" id="IPR036412">
    <property type="entry name" value="HAD-like_sf"/>
</dbReference>
<name>A0A126Q0G7_ALTMA</name>
<protein>
    <submittedName>
        <fullName evidence="4">Mannosyl-3-phosphoglycerate phosphatase</fullName>
    </submittedName>
</protein>
<dbReference type="Gene3D" id="3.30.980.20">
    <property type="entry name" value="Putative mannosyl-3-phosphoglycerate phosphatase, domain 2"/>
    <property type="match status" value="1"/>
</dbReference>
<dbReference type="PANTHER" id="PTHR10000:SF8">
    <property type="entry name" value="HAD SUPERFAMILY HYDROLASE-LIKE, TYPE 3"/>
    <property type="match status" value="1"/>
</dbReference>
<dbReference type="SUPFAM" id="SSF56784">
    <property type="entry name" value="HAD-like"/>
    <property type="match status" value="1"/>
</dbReference>
<dbReference type="GO" id="GO:0051479">
    <property type="term" value="P:mannosylglycerate biosynthetic process"/>
    <property type="evidence" value="ECO:0007669"/>
    <property type="project" value="InterPro"/>
</dbReference>
<dbReference type="GO" id="GO:0050531">
    <property type="term" value="F:mannosyl-3-phosphoglycerate phosphatase activity"/>
    <property type="evidence" value="ECO:0007669"/>
    <property type="project" value="InterPro"/>
</dbReference>
<dbReference type="Proteomes" id="UP000063991">
    <property type="component" value="Chromosome"/>
</dbReference>
<evidence type="ECO:0000313" key="5">
    <source>
        <dbReference type="Proteomes" id="UP000063991"/>
    </source>
</evidence>
<dbReference type="GO" id="GO:0005829">
    <property type="term" value="C:cytosol"/>
    <property type="evidence" value="ECO:0007669"/>
    <property type="project" value="TreeGrafter"/>
</dbReference>
<dbReference type="InterPro" id="IPR006379">
    <property type="entry name" value="HAD-SF_hydro_IIB"/>
</dbReference>
<keyword evidence="3" id="KW-0460">Magnesium</keyword>
<dbReference type="NCBIfam" id="TIGR01484">
    <property type="entry name" value="HAD-SF-IIB"/>
    <property type="match status" value="1"/>
</dbReference>
<dbReference type="RefSeq" id="WP_061095213.1">
    <property type="nucleotide sequence ID" value="NZ_CP014323.1"/>
</dbReference>
<evidence type="ECO:0000256" key="1">
    <source>
        <dbReference type="ARBA" id="ARBA00022723"/>
    </source>
</evidence>
<dbReference type="NCBIfam" id="NF001218">
    <property type="entry name" value="PRK00192.1-5"/>
    <property type="match status" value="1"/>
</dbReference>
<gene>
    <name evidence="4" type="ORF">AVL55_11345</name>
</gene>